<dbReference type="EMBL" id="CAWUPB010000950">
    <property type="protein sequence ID" value="CAK7334713.1"/>
    <property type="molecule type" value="Genomic_DNA"/>
</dbReference>
<dbReference type="AlphaFoldDB" id="A0AAV1RGD5"/>
<dbReference type="Proteomes" id="UP001314170">
    <property type="component" value="Unassembled WGS sequence"/>
</dbReference>
<evidence type="ECO:0000313" key="2">
    <source>
        <dbReference type="Proteomes" id="UP001314170"/>
    </source>
</evidence>
<feature type="non-terminal residue" evidence="1">
    <location>
        <position position="1"/>
    </location>
</feature>
<evidence type="ECO:0000313" key="1">
    <source>
        <dbReference type="EMBL" id="CAK7334713.1"/>
    </source>
</evidence>
<name>A0AAV1RGD5_9ROSI</name>
<reference evidence="1 2" key="1">
    <citation type="submission" date="2024-01" db="EMBL/GenBank/DDBJ databases">
        <authorList>
            <person name="Waweru B."/>
        </authorList>
    </citation>
    <scope>NUCLEOTIDE SEQUENCE [LARGE SCALE GENOMIC DNA]</scope>
</reference>
<keyword evidence="2" id="KW-1185">Reference proteome</keyword>
<proteinExistence type="predicted"/>
<gene>
    <name evidence="1" type="ORF">DCAF_LOCUS10062</name>
</gene>
<accession>A0AAV1RGD5</accession>
<organism evidence="1 2">
    <name type="scientific">Dovyalis caffra</name>
    <dbReference type="NCBI Taxonomy" id="77055"/>
    <lineage>
        <taxon>Eukaryota</taxon>
        <taxon>Viridiplantae</taxon>
        <taxon>Streptophyta</taxon>
        <taxon>Embryophyta</taxon>
        <taxon>Tracheophyta</taxon>
        <taxon>Spermatophyta</taxon>
        <taxon>Magnoliopsida</taxon>
        <taxon>eudicotyledons</taxon>
        <taxon>Gunneridae</taxon>
        <taxon>Pentapetalae</taxon>
        <taxon>rosids</taxon>
        <taxon>fabids</taxon>
        <taxon>Malpighiales</taxon>
        <taxon>Salicaceae</taxon>
        <taxon>Flacourtieae</taxon>
        <taxon>Dovyalis</taxon>
    </lineage>
</organism>
<comment type="caution">
    <text evidence="1">The sequence shown here is derived from an EMBL/GenBank/DDBJ whole genome shotgun (WGS) entry which is preliminary data.</text>
</comment>
<sequence>GLSRDSMDDNILTQQKDRLEKEVCLIVEGKTYIVNVKECKIPNYVDFSRTCYSIATGLGQKVEDEDVAAEVDLKKDDMDHVALIIDTYATRMSEAVGQLATTTINGDH</sequence>
<protein>
    <submittedName>
        <fullName evidence="1">Uncharacterized protein</fullName>
    </submittedName>
</protein>